<keyword evidence="2" id="KW-1133">Transmembrane helix</keyword>
<gene>
    <name evidence="3" type="ORF">AVDCRST_MAG49-1288</name>
</gene>
<keyword evidence="2" id="KW-0812">Transmembrane</keyword>
<feature type="transmembrane region" description="Helical" evidence="2">
    <location>
        <begin position="150"/>
        <end position="170"/>
    </location>
</feature>
<sequence>MDPNRPTPDPAAAPAPPAPSDGPTARGRSALIYCGFCGALNPASSHYCAACGSTLVDAFHASEGLRVHEQPDAASRLVEIVPSGTELEIVEDPDAPADYVRVRLERGRLGYIRLQDVEALAQSHVVDPVAARRLPDINTNARGCITPSSAIGAFALLVAATTLGLVLLLRSDSPDAGILAGVFCVAAFPFLLLTIGVYLYARNRDERLAEAEEDEDDAASARPAGGAREGHPA</sequence>
<evidence type="ECO:0000256" key="1">
    <source>
        <dbReference type="SAM" id="MobiDB-lite"/>
    </source>
</evidence>
<proteinExistence type="predicted"/>
<feature type="compositionally biased region" description="Pro residues" evidence="1">
    <location>
        <begin position="1"/>
        <end position="20"/>
    </location>
</feature>
<organism evidence="3">
    <name type="scientific">uncultured Thermomicrobiales bacterium</name>
    <dbReference type="NCBI Taxonomy" id="1645740"/>
    <lineage>
        <taxon>Bacteria</taxon>
        <taxon>Pseudomonadati</taxon>
        <taxon>Thermomicrobiota</taxon>
        <taxon>Thermomicrobia</taxon>
        <taxon>Thermomicrobiales</taxon>
        <taxon>environmental samples</taxon>
    </lineage>
</organism>
<protein>
    <recommendedName>
        <fullName evidence="4">SH3b domain-containing protein</fullName>
    </recommendedName>
</protein>
<evidence type="ECO:0008006" key="4">
    <source>
        <dbReference type="Google" id="ProtNLM"/>
    </source>
</evidence>
<evidence type="ECO:0000256" key="2">
    <source>
        <dbReference type="SAM" id="Phobius"/>
    </source>
</evidence>
<keyword evidence="2" id="KW-0472">Membrane</keyword>
<feature type="region of interest" description="Disordered" evidence="1">
    <location>
        <begin position="1"/>
        <end position="24"/>
    </location>
</feature>
<accession>A0A6J4U9H1</accession>
<evidence type="ECO:0000313" key="3">
    <source>
        <dbReference type="EMBL" id="CAA9544247.1"/>
    </source>
</evidence>
<feature type="region of interest" description="Disordered" evidence="1">
    <location>
        <begin position="209"/>
        <end position="233"/>
    </location>
</feature>
<dbReference type="AlphaFoldDB" id="A0A6J4U9H1"/>
<dbReference type="EMBL" id="CADCWG010000068">
    <property type="protein sequence ID" value="CAA9544247.1"/>
    <property type="molecule type" value="Genomic_DNA"/>
</dbReference>
<reference evidence="3" key="1">
    <citation type="submission" date="2020-02" db="EMBL/GenBank/DDBJ databases">
        <authorList>
            <person name="Meier V. D."/>
        </authorList>
    </citation>
    <scope>NUCLEOTIDE SEQUENCE</scope>
    <source>
        <strain evidence="3">AVDCRST_MAG49</strain>
    </source>
</reference>
<name>A0A6J4U9H1_9BACT</name>
<feature type="transmembrane region" description="Helical" evidence="2">
    <location>
        <begin position="176"/>
        <end position="201"/>
    </location>
</feature>